<keyword evidence="4" id="KW-1185">Reference proteome</keyword>
<keyword evidence="2" id="KW-0472">Membrane</keyword>
<evidence type="ECO:0000313" key="4">
    <source>
        <dbReference type="Proteomes" id="UP001185069"/>
    </source>
</evidence>
<evidence type="ECO:0000256" key="2">
    <source>
        <dbReference type="SAM" id="Phobius"/>
    </source>
</evidence>
<proteinExistence type="predicted"/>
<dbReference type="InterPro" id="IPR047900">
    <property type="entry name" value="Choice_anch_G"/>
</dbReference>
<feature type="region of interest" description="Disordered" evidence="1">
    <location>
        <begin position="524"/>
        <end position="579"/>
    </location>
</feature>
<feature type="transmembrane region" description="Helical" evidence="2">
    <location>
        <begin position="600"/>
        <end position="618"/>
    </location>
</feature>
<name>A0ABU1JD41_9MICC</name>
<evidence type="ECO:0000313" key="3">
    <source>
        <dbReference type="EMBL" id="MDR6269346.1"/>
    </source>
</evidence>
<dbReference type="RefSeq" id="WP_309797591.1">
    <property type="nucleotide sequence ID" value="NZ_JAVDQF010000001.1"/>
</dbReference>
<accession>A0ABU1JD41</accession>
<dbReference type="Proteomes" id="UP001185069">
    <property type="component" value="Unassembled WGS sequence"/>
</dbReference>
<dbReference type="NCBIfam" id="NF033766">
    <property type="entry name" value="choice_anch_G"/>
    <property type="match status" value="1"/>
</dbReference>
<reference evidence="3 4" key="1">
    <citation type="submission" date="2023-07" db="EMBL/GenBank/DDBJ databases">
        <title>Sequencing the genomes of 1000 actinobacteria strains.</title>
        <authorList>
            <person name="Klenk H.-P."/>
        </authorList>
    </citation>
    <scope>NUCLEOTIDE SEQUENCE [LARGE SCALE GENOMIC DNA]</scope>
    <source>
        <strain evidence="3 4">DSM 14555</strain>
    </source>
</reference>
<evidence type="ECO:0000256" key="1">
    <source>
        <dbReference type="SAM" id="MobiDB-lite"/>
    </source>
</evidence>
<keyword evidence="2" id="KW-1133">Transmembrane helix</keyword>
<sequence length="632" mass="62600">MSSDLAESEAQVVRSNALSAPLASLGYATTGNPSNPSQQSNALNLDLLADQFLELGGVQLPVFGSTGLLNLGSLGALNSFSESLTQQTSRASSGVLGDNGAIAVDQDGGVGTSPAYLDLIQLMKQLNITGLTDQVLDQARLDIGALATEVAQNTKDVSGRYAIAGLELGLRSPLVGSLPSRLETALTEAVAPINDLVASDGLLTELLGTIKKTINDGSIAGVSSLRVDSSTVTLNGLETAVKGVTQELLGSPISNSSGSLTIDLSTGMIKVDLAKLLKETGVGDLNNLPPNTNLLSDTSIEAVLQGIAEAVQGLTSKVAAAATSALNNVKVTMNLGVSAGCTTVLGVENCLAKGEVTVTGSLADFSGSSGTSPAITTTLAAAGIDFGTGIVNLVKPVLDNAIATTTGPLLKTAIATVTDQLPSVVESTTAPILSTLEPILKQALAQAVRVTINEQPTAAPRNGVGDLGPGSFTMRALSMELLPELAGNTGSPLISLGSASVRVAEAPDANANTAANANASSASNANANASSASNANANASSASNANANASSASNANANASSASNANANASSASNANTAANGSGSSLGALAVTGSNDPTPLLLGAGLLGLLGAGLLMAVRTQRNKKKGTPAEG</sequence>
<gene>
    <name evidence="3" type="ORF">JOE69_001584</name>
</gene>
<dbReference type="EMBL" id="JAVDQF010000001">
    <property type="protein sequence ID" value="MDR6269346.1"/>
    <property type="molecule type" value="Genomic_DNA"/>
</dbReference>
<organism evidence="3 4">
    <name type="scientific">Arthrobacter russicus</name>
    <dbReference type="NCBI Taxonomy" id="172040"/>
    <lineage>
        <taxon>Bacteria</taxon>
        <taxon>Bacillati</taxon>
        <taxon>Actinomycetota</taxon>
        <taxon>Actinomycetes</taxon>
        <taxon>Micrococcales</taxon>
        <taxon>Micrococcaceae</taxon>
        <taxon>Arthrobacter</taxon>
    </lineage>
</organism>
<keyword evidence="2" id="KW-0812">Transmembrane</keyword>
<comment type="caution">
    <text evidence="3">The sequence shown here is derived from an EMBL/GenBank/DDBJ whole genome shotgun (WGS) entry which is preliminary data.</text>
</comment>
<protein>
    <recommendedName>
        <fullName evidence="5">Gram-positive cocci surface proteins LPxTG domain-containing protein</fullName>
    </recommendedName>
</protein>
<evidence type="ECO:0008006" key="5">
    <source>
        <dbReference type="Google" id="ProtNLM"/>
    </source>
</evidence>